<evidence type="ECO:0000313" key="15">
    <source>
        <dbReference type="Proteomes" id="UP001642360"/>
    </source>
</evidence>
<dbReference type="CDD" id="cd16454">
    <property type="entry name" value="RING-H2_PA-TM-RING"/>
    <property type="match status" value="1"/>
</dbReference>
<sequence>MMEEELQIAISMADALNRLQHAAETPFSDHSWYAMQNPRSAPTLSAEELELAKLKSMPKKLAWSRARADCRDFETVLRETQHAISVNLARLLADTVDPVLEGLREVVVVEEDEDVCGVCLEEMKRGDEARAMGCMHKFHGHCIFKWLKQKDVCPLCRYHIHNSKVDFED</sequence>
<evidence type="ECO:0000256" key="4">
    <source>
        <dbReference type="ARBA" id="ARBA00022679"/>
    </source>
</evidence>
<dbReference type="EC" id="2.3.2.27" evidence="3"/>
<proteinExistence type="predicted"/>
<dbReference type="InterPro" id="IPR001841">
    <property type="entry name" value="Znf_RING"/>
</dbReference>
<keyword evidence="7 12" id="KW-0863">Zinc-finger</keyword>
<evidence type="ECO:0000256" key="5">
    <source>
        <dbReference type="ARBA" id="ARBA00022692"/>
    </source>
</evidence>
<evidence type="ECO:0000313" key="14">
    <source>
        <dbReference type="EMBL" id="CAK9184410.1"/>
    </source>
</evidence>
<dbReference type="PANTHER" id="PTHR45977">
    <property type="entry name" value="TARGET OF ERK KINASE MPK-1"/>
    <property type="match status" value="1"/>
</dbReference>
<dbReference type="GO" id="GO:0008270">
    <property type="term" value="F:zinc ion binding"/>
    <property type="evidence" value="ECO:0007669"/>
    <property type="project" value="UniProtKB-KW"/>
</dbReference>
<keyword evidence="9" id="KW-0862">Zinc</keyword>
<evidence type="ECO:0000256" key="1">
    <source>
        <dbReference type="ARBA" id="ARBA00000900"/>
    </source>
</evidence>
<dbReference type="Gene3D" id="3.30.40.10">
    <property type="entry name" value="Zinc/RING finger domain, C3HC4 (zinc finger)"/>
    <property type="match status" value="1"/>
</dbReference>
<dbReference type="PANTHER" id="PTHR45977:SF4">
    <property type="entry name" value="RING-TYPE DOMAIN-CONTAINING PROTEIN"/>
    <property type="match status" value="1"/>
</dbReference>
<evidence type="ECO:0000256" key="9">
    <source>
        <dbReference type="ARBA" id="ARBA00022833"/>
    </source>
</evidence>
<evidence type="ECO:0000259" key="13">
    <source>
        <dbReference type="PROSITE" id="PS50089"/>
    </source>
</evidence>
<dbReference type="Pfam" id="PF13639">
    <property type="entry name" value="zf-RING_2"/>
    <property type="match status" value="1"/>
</dbReference>
<evidence type="ECO:0000256" key="10">
    <source>
        <dbReference type="ARBA" id="ARBA00022989"/>
    </source>
</evidence>
<feature type="domain" description="RING-type" evidence="13">
    <location>
        <begin position="116"/>
        <end position="157"/>
    </location>
</feature>
<dbReference type="AlphaFoldDB" id="A0ABC8UTQ0"/>
<keyword evidence="15" id="KW-1185">Reference proteome</keyword>
<evidence type="ECO:0000256" key="11">
    <source>
        <dbReference type="ARBA" id="ARBA00023136"/>
    </source>
</evidence>
<dbReference type="GO" id="GO:0061630">
    <property type="term" value="F:ubiquitin protein ligase activity"/>
    <property type="evidence" value="ECO:0007669"/>
    <property type="project" value="UniProtKB-EC"/>
</dbReference>
<keyword evidence="8" id="KW-0833">Ubl conjugation pathway</keyword>
<dbReference type="EMBL" id="CAUOFW020008946">
    <property type="protein sequence ID" value="CAK9184410.1"/>
    <property type="molecule type" value="Genomic_DNA"/>
</dbReference>
<comment type="subcellular location">
    <subcellularLocation>
        <location evidence="2">Membrane</location>
        <topology evidence="2">Multi-pass membrane protein</topology>
    </subcellularLocation>
</comment>
<comment type="caution">
    <text evidence="14">The sequence shown here is derived from an EMBL/GenBank/DDBJ whole genome shotgun (WGS) entry which is preliminary data.</text>
</comment>
<protein>
    <recommendedName>
        <fullName evidence="3">RING-type E3 ubiquitin transferase</fullName>
        <ecNumber evidence="3">2.3.2.27</ecNumber>
    </recommendedName>
</protein>
<reference evidence="14 15" key="1">
    <citation type="submission" date="2024-02" db="EMBL/GenBank/DDBJ databases">
        <authorList>
            <person name="Vignale AGUSTIN F."/>
            <person name="Sosa J E."/>
            <person name="Modenutti C."/>
        </authorList>
    </citation>
    <scope>NUCLEOTIDE SEQUENCE [LARGE SCALE GENOMIC DNA]</scope>
</reference>
<organism evidence="14 15">
    <name type="scientific">Ilex paraguariensis</name>
    <name type="common">yerba mate</name>
    <dbReference type="NCBI Taxonomy" id="185542"/>
    <lineage>
        <taxon>Eukaryota</taxon>
        <taxon>Viridiplantae</taxon>
        <taxon>Streptophyta</taxon>
        <taxon>Embryophyta</taxon>
        <taxon>Tracheophyta</taxon>
        <taxon>Spermatophyta</taxon>
        <taxon>Magnoliopsida</taxon>
        <taxon>eudicotyledons</taxon>
        <taxon>Gunneridae</taxon>
        <taxon>Pentapetalae</taxon>
        <taxon>asterids</taxon>
        <taxon>campanulids</taxon>
        <taxon>Aquifoliales</taxon>
        <taxon>Aquifoliaceae</taxon>
        <taxon>Ilex</taxon>
    </lineage>
</organism>
<evidence type="ECO:0000256" key="3">
    <source>
        <dbReference type="ARBA" id="ARBA00012483"/>
    </source>
</evidence>
<dbReference type="Proteomes" id="UP001642360">
    <property type="component" value="Unassembled WGS sequence"/>
</dbReference>
<dbReference type="SMART" id="SM00184">
    <property type="entry name" value="RING"/>
    <property type="match status" value="1"/>
</dbReference>
<comment type="catalytic activity">
    <reaction evidence="1">
        <text>S-ubiquitinyl-[E2 ubiquitin-conjugating enzyme]-L-cysteine + [acceptor protein]-L-lysine = [E2 ubiquitin-conjugating enzyme]-L-cysteine + N(6)-ubiquitinyl-[acceptor protein]-L-lysine.</text>
        <dbReference type="EC" id="2.3.2.27"/>
    </reaction>
</comment>
<evidence type="ECO:0000256" key="8">
    <source>
        <dbReference type="ARBA" id="ARBA00022786"/>
    </source>
</evidence>
<dbReference type="SUPFAM" id="SSF57850">
    <property type="entry name" value="RING/U-box"/>
    <property type="match status" value="1"/>
</dbReference>
<dbReference type="GO" id="GO:0016020">
    <property type="term" value="C:membrane"/>
    <property type="evidence" value="ECO:0007669"/>
    <property type="project" value="UniProtKB-SubCell"/>
</dbReference>
<evidence type="ECO:0000256" key="2">
    <source>
        <dbReference type="ARBA" id="ARBA00004141"/>
    </source>
</evidence>
<keyword evidence="4" id="KW-0808">Transferase</keyword>
<keyword evidence="5" id="KW-0812">Transmembrane</keyword>
<dbReference type="PROSITE" id="PS50089">
    <property type="entry name" value="ZF_RING_2"/>
    <property type="match status" value="1"/>
</dbReference>
<name>A0ABC8UTQ0_9AQUA</name>
<evidence type="ECO:0000256" key="12">
    <source>
        <dbReference type="PROSITE-ProRule" id="PRU00175"/>
    </source>
</evidence>
<dbReference type="InterPro" id="IPR013083">
    <property type="entry name" value="Znf_RING/FYVE/PHD"/>
</dbReference>
<evidence type="ECO:0000256" key="6">
    <source>
        <dbReference type="ARBA" id="ARBA00022723"/>
    </source>
</evidence>
<keyword evidence="6" id="KW-0479">Metal-binding</keyword>
<evidence type="ECO:0000256" key="7">
    <source>
        <dbReference type="ARBA" id="ARBA00022771"/>
    </source>
</evidence>
<accession>A0ABC8UTQ0</accession>
<gene>
    <name evidence="14" type="ORF">ILEXP_LOCUS54729</name>
</gene>
<keyword evidence="10" id="KW-1133">Transmembrane helix</keyword>
<keyword evidence="11" id="KW-0472">Membrane</keyword>